<organism evidence="3 5">
    <name type="scientific">Gluconobacter sphaericus NBRC 12467</name>
    <dbReference type="NCBI Taxonomy" id="1307951"/>
    <lineage>
        <taxon>Bacteria</taxon>
        <taxon>Pseudomonadati</taxon>
        <taxon>Pseudomonadota</taxon>
        <taxon>Alphaproteobacteria</taxon>
        <taxon>Acetobacterales</taxon>
        <taxon>Acetobacteraceae</taxon>
        <taxon>Gluconobacter</taxon>
    </lineage>
</organism>
<feature type="region of interest" description="Disordered" evidence="1">
    <location>
        <begin position="204"/>
        <end position="230"/>
    </location>
</feature>
<feature type="compositionally biased region" description="Polar residues" evidence="1">
    <location>
        <begin position="215"/>
        <end position="230"/>
    </location>
</feature>
<name>A0AA37W9Z2_9PROT</name>
<evidence type="ECO:0000259" key="2">
    <source>
        <dbReference type="Pfam" id="PF21821"/>
    </source>
</evidence>
<dbReference type="Proteomes" id="UP001156708">
    <property type="component" value="Unassembled WGS sequence"/>
</dbReference>
<reference evidence="3" key="1">
    <citation type="journal article" date="2014" name="Int. J. Syst. Evol. Microbiol.">
        <title>Complete genome sequence of Corynebacterium casei LMG S-19264T (=DSM 44701T), isolated from a smear-ripened cheese.</title>
        <authorList>
            <consortium name="US DOE Joint Genome Institute (JGI-PGF)"/>
            <person name="Walter F."/>
            <person name="Albersmeier A."/>
            <person name="Kalinowski J."/>
            <person name="Ruckert C."/>
        </authorList>
    </citation>
    <scope>NUCLEOTIDE SEQUENCE</scope>
    <source>
        <strain evidence="3">NBRC 12467</strain>
    </source>
</reference>
<feature type="compositionally biased region" description="Low complexity" evidence="1">
    <location>
        <begin position="204"/>
        <end position="214"/>
    </location>
</feature>
<evidence type="ECO:0000256" key="1">
    <source>
        <dbReference type="SAM" id="MobiDB-lite"/>
    </source>
</evidence>
<dbReference type="InterPro" id="IPR048494">
    <property type="entry name" value="Dit-like_N"/>
</dbReference>
<accession>A0AA37W9Z2</accession>
<gene>
    <name evidence="3" type="ORF">GCM10007872_16650</name>
    <name evidence="4" type="ORF">GCM10007872_19960</name>
</gene>
<dbReference type="RefSeq" id="WP_141352432.1">
    <property type="nucleotide sequence ID" value="NZ_BARA01000113.1"/>
</dbReference>
<protein>
    <recommendedName>
        <fullName evidence="2">Dit-like phage tail protein N-terminal domain-containing protein</fullName>
    </recommendedName>
</protein>
<feature type="domain" description="Dit-like phage tail protein N-terminal" evidence="2">
    <location>
        <begin position="77"/>
        <end position="208"/>
    </location>
</feature>
<dbReference type="AlphaFoldDB" id="A0AA37W9Z2"/>
<comment type="caution">
    <text evidence="3">The sequence shown here is derived from an EMBL/GenBank/DDBJ whole genome shotgun (WGS) entry which is preliminary data.</text>
</comment>
<evidence type="ECO:0000313" key="4">
    <source>
        <dbReference type="EMBL" id="GLQ85088.1"/>
    </source>
</evidence>
<sequence length="243" mass="25743">MVMQLVAQPVTANVIPGSGVPKLWSTVISDAEAVASVELDTLVQSALIRAQDRVWGLFDNKNNPVLTGGRVRAVDLRAQSRISDAPQEKGAFVSYNKVQMPKAIMLELLCDGSTMSYGSTSVISSLLSAAGLSTSVGTDVLARKEFLGTLDGLVADLNLYFVTTPEATYNNMNVTGYGIRRSADRGVTLIYAEIYLEEVRQTATADTTPTASPSGQSQQDGGNVQAQTATSAQLGSYNQTALV</sequence>
<reference evidence="3" key="3">
    <citation type="submission" date="2023-01" db="EMBL/GenBank/DDBJ databases">
        <title>Draft genome sequence of Gluconobacter sphaericus strain NBRC 12467.</title>
        <authorList>
            <person name="Sun Q."/>
            <person name="Mori K."/>
        </authorList>
    </citation>
    <scope>NUCLEOTIDE SEQUENCE</scope>
    <source>
        <strain evidence="3">NBRC 12467</strain>
    </source>
</reference>
<evidence type="ECO:0000313" key="3">
    <source>
        <dbReference type="EMBL" id="GLQ84757.1"/>
    </source>
</evidence>
<dbReference type="EMBL" id="BSNZ01000008">
    <property type="protein sequence ID" value="GLQ84757.1"/>
    <property type="molecule type" value="Genomic_DNA"/>
</dbReference>
<keyword evidence="5" id="KW-1185">Reference proteome</keyword>
<dbReference type="EMBL" id="BSNZ01000013">
    <property type="protein sequence ID" value="GLQ85088.1"/>
    <property type="molecule type" value="Genomic_DNA"/>
</dbReference>
<reference evidence="5" key="2">
    <citation type="journal article" date="2019" name="Int. J. Syst. Evol. Microbiol.">
        <title>The Global Catalogue of Microorganisms (GCM) 10K type strain sequencing project: providing services to taxonomists for standard genome sequencing and annotation.</title>
        <authorList>
            <consortium name="The Broad Institute Genomics Platform"/>
            <consortium name="The Broad Institute Genome Sequencing Center for Infectious Disease"/>
            <person name="Wu L."/>
            <person name="Ma J."/>
        </authorList>
    </citation>
    <scope>NUCLEOTIDE SEQUENCE [LARGE SCALE GENOMIC DNA]</scope>
    <source>
        <strain evidence="5">NBRC 12467</strain>
    </source>
</reference>
<evidence type="ECO:0000313" key="5">
    <source>
        <dbReference type="Proteomes" id="UP001156708"/>
    </source>
</evidence>
<proteinExistence type="predicted"/>
<dbReference type="Pfam" id="PF21821">
    <property type="entry name" value="Dit_like"/>
    <property type="match status" value="1"/>
</dbReference>